<evidence type="ECO:0000313" key="3">
    <source>
        <dbReference type="Proteomes" id="UP000291142"/>
    </source>
</evidence>
<feature type="transmembrane region" description="Helical" evidence="1">
    <location>
        <begin position="21"/>
        <end position="41"/>
    </location>
</feature>
<dbReference type="Proteomes" id="UP000291142">
    <property type="component" value="Unassembled WGS sequence"/>
</dbReference>
<dbReference type="EMBL" id="SIRT01000005">
    <property type="protein sequence ID" value="TBN04001.1"/>
    <property type="molecule type" value="Genomic_DNA"/>
</dbReference>
<reference evidence="2 3" key="1">
    <citation type="submission" date="2019-02" db="EMBL/GenBank/DDBJ databases">
        <title>Hyunsoonleella sp., isolated from marine sediment.</title>
        <authorList>
            <person name="Liu B.-T."/>
        </authorList>
    </citation>
    <scope>NUCLEOTIDE SEQUENCE [LARGE SCALE GENOMIC DNA]</scope>
    <source>
        <strain evidence="2 3">T58</strain>
    </source>
</reference>
<keyword evidence="1" id="KW-0812">Transmembrane</keyword>
<evidence type="ECO:0000313" key="2">
    <source>
        <dbReference type="EMBL" id="TBN04001.1"/>
    </source>
</evidence>
<evidence type="ECO:0008006" key="4">
    <source>
        <dbReference type="Google" id="ProtNLM"/>
    </source>
</evidence>
<gene>
    <name evidence="2" type="ORF">EYD45_08280</name>
</gene>
<sequence length="84" mass="9826">MKKEDLKAVSTEDLKKKYKTFKMAFYVLAGIVGIMFVISYFNWREGGFNATVLMPVFFIPMVLVNFFNVRKIKQELITRSDFKG</sequence>
<feature type="transmembrane region" description="Helical" evidence="1">
    <location>
        <begin position="47"/>
        <end position="69"/>
    </location>
</feature>
<accession>A0A4Q9FH61</accession>
<keyword evidence="3" id="KW-1185">Reference proteome</keyword>
<keyword evidence="1" id="KW-0472">Membrane</keyword>
<dbReference type="OrthoDB" id="712820at2"/>
<comment type="caution">
    <text evidence="2">The sequence shown here is derived from an EMBL/GenBank/DDBJ whole genome shotgun (WGS) entry which is preliminary data.</text>
</comment>
<dbReference type="AlphaFoldDB" id="A0A4Q9FH61"/>
<proteinExistence type="predicted"/>
<dbReference type="RefSeq" id="WP_130964071.1">
    <property type="nucleotide sequence ID" value="NZ_SIRT01000005.1"/>
</dbReference>
<keyword evidence="1" id="KW-1133">Transmembrane helix</keyword>
<name>A0A4Q9FH61_9FLAO</name>
<protein>
    <recommendedName>
        <fullName evidence="4">Redox-active disulfide protein 2</fullName>
    </recommendedName>
</protein>
<organism evidence="2 3">
    <name type="scientific">Hyunsoonleella flava</name>
    <dbReference type="NCBI Taxonomy" id="2527939"/>
    <lineage>
        <taxon>Bacteria</taxon>
        <taxon>Pseudomonadati</taxon>
        <taxon>Bacteroidota</taxon>
        <taxon>Flavobacteriia</taxon>
        <taxon>Flavobacteriales</taxon>
        <taxon>Flavobacteriaceae</taxon>
    </lineage>
</organism>
<evidence type="ECO:0000256" key="1">
    <source>
        <dbReference type="SAM" id="Phobius"/>
    </source>
</evidence>